<dbReference type="Proteomes" id="UP000319728">
    <property type="component" value="Unassembled WGS sequence"/>
</dbReference>
<evidence type="ECO:0000256" key="7">
    <source>
        <dbReference type="ARBA" id="ARBA00023315"/>
    </source>
</evidence>
<dbReference type="FunFam" id="3.40.47.10:FF:000019">
    <property type="entry name" value="Polyketide synthase type I"/>
    <property type="match status" value="3"/>
</dbReference>
<feature type="domain" description="Ketosynthase family 3 (KS3)" evidence="10">
    <location>
        <begin position="3093"/>
        <end position="3515"/>
    </location>
</feature>
<dbReference type="EMBL" id="VLLP01000001">
    <property type="protein sequence ID" value="TWJ29717.1"/>
    <property type="molecule type" value="Genomic_DNA"/>
</dbReference>
<dbReference type="InterPro" id="IPR014043">
    <property type="entry name" value="Acyl_transferase_dom"/>
</dbReference>
<protein>
    <submittedName>
        <fullName evidence="11">Acyl transferase domain-containing protein</fullName>
    </submittedName>
</protein>
<dbReference type="PROSITE" id="PS52004">
    <property type="entry name" value="KS3_2"/>
    <property type="match status" value="3"/>
</dbReference>
<dbReference type="GO" id="GO:0004315">
    <property type="term" value="F:3-oxoacyl-[acyl-carrier-protein] synthase activity"/>
    <property type="evidence" value="ECO:0007669"/>
    <property type="project" value="InterPro"/>
</dbReference>
<keyword evidence="3" id="KW-0597">Phosphoprotein</keyword>
<feature type="domain" description="Carrier" evidence="9">
    <location>
        <begin position="4517"/>
        <end position="4599"/>
    </location>
</feature>
<dbReference type="InterPro" id="IPR032821">
    <property type="entry name" value="PKS_assoc"/>
</dbReference>
<feature type="domain" description="Carrier" evidence="9">
    <location>
        <begin position="1472"/>
        <end position="1547"/>
    </location>
</feature>
<dbReference type="Pfam" id="PF00550">
    <property type="entry name" value="PP-binding"/>
    <property type="match status" value="3"/>
</dbReference>
<keyword evidence="12" id="KW-1185">Reference proteome</keyword>
<dbReference type="PROSITE" id="PS50075">
    <property type="entry name" value="CARRIER"/>
    <property type="match status" value="3"/>
</dbReference>
<dbReference type="SUPFAM" id="SSF53901">
    <property type="entry name" value="Thiolase-like"/>
    <property type="match status" value="3"/>
</dbReference>
<dbReference type="PANTHER" id="PTHR43775">
    <property type="entry name" value="FATTY ACID SYNTHASE"/>
    <property type="match status" value="1"/>
</dbReference>
<dbReference type="Pfam" id="PF00698">
    <property type="entry name" value="Acyl_transf_1"/>
    <property type="match status" value="3"/>
</dbReference>
<feature type="domain" description="Ketosynthase family 3 (KS3)" evidence="10">
    <location>
        <begin position="33"/>
        <end position="459"/>
    </location>
</feature>
<dbReference type="PROSITE" id="PS00012">
    <property type="entry name" value="PHOSPHOPANTETHEINE"/>
    <property type="match status" value="1"/>
</dbReference>
<feature type="domain" description="Ketosynthase family 3 (KS3)" evidence="10">
    <location>
        <begin position="1566"/>
        <end position="1990"/>
    </location>
</feature>
<feature type="domain" description="Carrier" evidence="9">
    <location>
        <begin position="3000"/>
        <end position="3075"/>
    </location>
</feature>
<dbReference type="NCBIfam" id="NF045894">
    <property type="entry name" value="PKS_plus_SDR"/>
    <property type="match status" value="3"/>
</dbReference>
<dbReference type="SUPFAM" id="SSF55048">
    <property type="entry name" value="Probable ACP-binding domain of malonyl-CoA ACP transacylase"/>
    <property type="match status" value="3"/>
</dbReference>
<dbReference type="InterPro" id="IPR020841">
    <property type="entry name" value="PKS_Beta-ketoAc_synthase_dom"/>
</dbReference>
<dbReference type="SMART" id="SM00827">
    <property type="entry name" value="PKS_AT"/>
    <property type="match status" value="3"/>
</dbReference>
<evidence type="ECO:0000256" key="1">
    <source>
        <dbReference type="ARBA" id="ARBA00001957"/>
    </source>
</evidence>
<dbReference type="InterPro" id="IPR036299">
    <property type="entry name" value="Polyketide_synth_docking_sf"/>
</dbReference>
<evidence type="ECO:0000259" key="9">
    <source>
        <dbReference type="PROSITE" id="PS50075"/>
    </source>
</evidence>
<dbReference type="InterPro" id="IPR041618">
    <property type="entry name" value="PKS_DE"/>
</dbReference>
<dbReference type="CDD" id="cd08952">
    <property type="entry name" value="KR_1_SDR_x"/>
    <property type="match status" value="3"/>
</dbReference>
<dbReference type="InterPro" id="IPR020806">
    <property type="entry name" value="PKS_PP-bd"/>
</dbReference>
<evidence type="ECO:0000313" key="12">
    <source>
        <dbReference type="Proteomes" id="UP000319728"/>
    </source>
</evidence>
<evidence type="ECO:0000313" key="11">
    <source>
        <dbReference type="EMBL" id="TWJ29717.1"/>
    </source>
</evidence>
<dbReference type="FunFam" id="3.40.366.10:FF:000002">
    <property type="entry name" value="Probable polyketide synthase 2"/>
    <property type="match status" value="3"/>
</dbReference>
<gene>
    <name evidence="11" type="ORF">JD81_03243</name>
</gene>
<organism evidence="11 12">
    <name type="scientific">Micromonospora sagamiensis</name>
    <dbReference type="NCBI Taxonomy" id="47875"/>
    <lineage>
        <taxon>Bacteria</taxon>
        <taxon>Bacillati</taxon>
        <taxon>Actinomycetota</taxon>
        <taxon>Actinomycetes</taxon>
        <taxon>Micromonosporales</taxon>
        <taxon>Micromonosporaceae</taxon>
        <taxon>Micromonospora</taxon>
    </lineage>
</organism>
<evidence type="ECO:0000256" key="8">
    <source>
        <dbReference type="SAM" id="MobiDB-lite"/>
    </source>
</evidence>
<dbReference type="Gene3D" id="1.10.1200.10">
    <property type="entry name" value="ACP-like"/>
    <property type="match status" value="3"/>
</dbReference>
<dbReference type="InterPro" id="IPR036736">
    <property type="entry name" value="ACP-like_sf"/>
</dbReference>
<dbReference type="GO" id="GO:0033068">
    <property type="term" value="P:macrolide biosynthetic process"/>
    <property type="evidence" value="ECO:0007669"/>
    <property type="project" value="UniProtKB-ARBA"/>
</dbReference>
<dbReference type="SUPFAM" id="SSF47336">
    <property type="entry name" value="ACP-like"/>
    <property type="match status" value="3"/>
</dbReference>
<dbReference type="SMART" id="SM00822">
    <property type="entry name" value="PKS_KR"/>
    <property type="match status" value="3"/>
</dbReference>
<dbReference type="RefSeq" id="WP_145818584.1">
    <property type="nucleotide sequence ID" value="NZ_VLLP01000001.1"/>
</dbReference>
<dbReference type="OrthoDB" id="5476359at2"/>
<keyword evidence="4 11" id="KW-0808">Transferase</keyword>
<evidence type="ECO:0000256" key="4">
    <source>
        <dbReference type="ARBA" id="ARBA00022679"/>
    </source>
</evidence>
<dbReference type="FunFam" id="1.10.1200.10:FF:000007">
    <property type="entry name" value="Probable polyketide synthase pks17"/>
    <property type="match status" value="3"/>
</dbReference>
<dbReference type="Gene3D" id="3.40.366.10">
    <property type="entry name" value="Malonyl-Coenzyme A Acyl Carrier Protein, domain 2"/>
    <property type="match status" value="3"/>
</dbReference>
<dbReference type="InterPro" id="IPR014030">
    <property type="entry name" value="Ketoacyl_synth_N"/>
</dbReference>
<feature type="region of interest" description="Disordered" evidence="8">
    <location>
        <begin position="4489"/>
        <end position="4508"/>
    </location>
</feature>
<accession>A0A562WIJ0</accession>
<dbReference type="GO" id="GO:0004312">
    <property type="term" value="F:fatty acid synthase activity"/>
    <property type="evidence" value="ECO:0007669"/>
    <property type="project" value="TreeGrafter"/>
</dbReference>
<dbReference type="Gene3D" id="3.40.47.10">
    <property type="match status" value="3"/>
</dbReference>
<dbReference type="InterPro" id="IPR016039">
    <property type="entry name" value="Thiolase-like"/>
</dbReference>
<dbReference type="InterPro" id="IPR013968">
    <property type="entry name" value="PKS_KR"/>
</dbReference>
<evidence type="ECO:0000256" key="5">
    <source>
        <dbReference type="ARBA" id="ARBA00023194"/>
    </source>
</evidence>
<dbReference type="Pfam" id="PF08659">
    <property type="entry name" value="KR"/>
    <property type="match status" value="3"/>
</dbReference>
<dbReference type="Pfam" id="PF18369">
    <property type="entry name" value="PKS_DE"/>
    <property type="match status" value="3"/>
</dbReference>
<dbReference type="InterPro" id="IPR009081">
    <property type="entry name" value="PP-bd_ACP"/>
</dbReference>
<evidence type="ECO:0000259" key="10">
    <source>
        <dbReference type="PROSITE" id="PS52004"/>
    </source>
</evidence>
<dbReference type="CDD" id="cd00833">
    <property type="entry name" value="PKS"/>
    <property type="match status" value="3"/>
</dbReference>
<dbReference type="Gene3D" id="6.10.140.1830">
    <property type="match status" value="3"/>
</dbReference>
<keyword evidence="5" id="KW-0045">Antibiotic biosynthesis</keyword>
<dbReference type="SMART" id="SM00825">
    <property type="entry name" value="PKS_KS"/>
    <property type="match status" value="3"/>
</dbReference>
<dbReference type="InterPro" id="IPR016035">
    <property type="entry name" value="Acyl_Trfase/lysoPLipase"/>
</dbReference>
<dbReference type="PROSITE" id="PS00606">
    <property type="entry name" value="KS3_1"/>
    <property type="match status" value="3"/>
</dbReference>
<dbReference type="InterPro" id="IPR006162">
    <property type="entry name" value="Ppantetheine_attach_site"/>
</dbReference>
<name>A0A562WIJ0_9ACTN</name>
<dbReference type="InterPro" id="IPR057326">
    <property type="entry name" value="KR_dom"/>
</dbReference>
<dbReference type="SUPFAM" id="SSF101173">
    <property type="entry name" value="Docking domain B of the erythromycin polyketide synthase (DEBS)"/>
    <property type="match status" value="1"/>
</dbReference>
<dbReference type="SMART" id="SM01294">
    <property type="entry name" value="PKS_PP_betabranch"/>
    <property type="match status" value="3"/>
</dbReference>
<proteinExistence type="predicted"/>
<dbReference type="SUPFAM" id="SSF52151">
    <property type="entry name" value="FabD/lysophospholipase-like"/>
    <property type="match status" value="3"/>
</dbReference>
<evidence type="ECO:0000256" key="2">
    <source>
        <dbReference type="ARBA" id="ARBA00022450"/>
    </source>
</evidence>
<dbReference type="InterPro" id="IPR014031">
    <property type="entry name" value="Ketoacyl_synth_C"/>
</dbReference>
<evidence type="ECO:0000256" key="3">
    <source>
        <dbReference type="ARBA" id="ARBA00022553"/>
    </source>
</evidence>
<dbReference type="InterPro" id="IPR050091">
    <property type="entry name" value="PKS_NRPS_Biosynth_Enz"/>
</dbReference>
<evidence type="ECO:0000256" key="6">
    <source>
        <dbReference type="ARBA" id="ARBA00023268"/>
    </source>
</evidence>
<comment type="caution">
    <text evidence="11">The sequence shown here is derived from an EMBL/GenBank/DDBJ whole genome shotgun (WGS) entry which is preliminary data.</text>
</comment>
<dbReference type="GO" id="GO:0031177">
    <property type="term" value="F:phosphopantetheine binding"/>
    <property type="evidence" value="ECO:0007669"/>
    <property type="project" value="InterPro"/>
</dbReference>
<comment type="cofactor">
    <cofactor evidence="1">
        <name>pantetheine 4'-phosphate</name>
        <dbReference type="ChEBI" id="CHEBI:47942"/>
    </cofactor>
</comment>
<dbReference type="Pfam" id="PF08990">
    <property type="entry name" value="Docking"/>
    <property type="match status" value="1"/>
</dbReference>
<keyword evidence="6" id="KW-0511">Multifunctional enzyme</keyword>
<dbReference type="InterPro" id="IPR015083">
    <property type="entry name" value="NorB/c/GfsB-D-like_docking"/>
</dbReference>
<dbReference type="InterPro" id="IPR018201">
    <property type="entry name" value="Ketoacyl_synth_AS"/>
</dbReference>
<dbReference type="SUPFAM" id="SSF51735">
    <property type="entry name" value="NAD(P)-binding Rossmann-fold domains"/>
    <property type="match status" value="6"/>
</dbReference>
<dbReference type="PANTHER" id="PTHR43775:SF51">
    <property type="entry name" value="INACTIVE PHENOLPHTHIOCEROL SYNTHESIS POLYKETIDE SYNTHASE TYPE I PKS1-RELATED"/>
    <property type="match status" value="1"/>
</dbReference>
<dbReference type="InterPro" id="IPR001227">
    <property type="entry name" value="Ac_transferase_dom_sf"/>
</dbReference>
<dbReference type="Pfam" id="PF02801">
    <property type="entry name" value="Ketoacyl-synt_C"/>
    <property type="match status" value="3"/>
</dbReference>
<dbReference type="Pfam" id="PF00109">
    <property type="entry name" value="ketoacyl-synt"/>
    <property type="match status" value="3"/>
</dbReference>
<dbReference type="Pfam" id="PF16197">
    <property type="entry name" value="KAsynt_C_assoc"/>
    <property type="match status" value="3"/>
</dbReference>
<dbReference type="InterPro" id="IPR016036">
    <property type="entry name" value="Malonyl_transacylase_ACP-bd"/>
</dbReference>
<reference evidence="11 12" key="1">
    <citation type="submission" date="2019-07" db="EMBL/GenBank/DDBJ databases">
        <title>R&amp;d 2014.</title>
        <authorList>
            <person name="Klenk H.-P."/>
        </authorList>
    </citation>
    <scope>NUCLEOTIDE SEQUENCE [LARGE SCALE GENOMIC DNA]</scope>
    <source>
        <strain evidence="11 12">DSM 43912</strain>
    </source>
</reference>
<keyword evidence="2" id="KW-0596">Phosphopantetheine</keyword>
<dbReference type="GO" id="GO:0006633">
    <property type="term" value="P:fatty acid biosynthetic process"/>
    <property type="evidence" value="ECO:0007669"/>
    <property type="project" value="InterPro"/>
</dbReference>
<sequence>MANEAKLREYLKRVTADLHETSERLKAVDAKNHEPIAIVGMSCRYPGGVRSPEQLWDLVATATDGVTGFPVDRGWDTDRAYDPTGERRGSTYAREGGFLHDAGNFDPDLFKISPYEALAMDPQQRLMLEASWEAIEDARIDPLSLRGSRVGVFAGMMYHNYAAGLDEVPDTLDAFIGGGTASSVLSGRVAYTFGFEGPALTVDTACSSSLVALHLAVQSLRSGECTLALAGGVTVMTTLETFIDFSRQRGLAPDGRCKSFAEGADGTGWSEGVGVLLVERLSDARRNGHRVLAVVRGTAVNQDGASNGLTAPNGPSQQRVIRQALASGRLSTVDVDVVEAHGTGTTLGDPIEAQALLATYGQGRDGREPLLLGSVKSNLGHTQAAAGVAGVIKVVQAMRHGLVPATLHVDVPSSKVDWSAGAVELVTQARSWPVVDRPRRAAVSSFGISGTNAHVIVEQAEAEDELTQASVGVDLPVVPWLVSGRSVEALAGQAGRLAGFVREYAELSPVDVGWSLATSRAALEHRAVVLGTSRDDLSAGLAALAEGGSAPGLVAGEVVSGRRALLFTGQGAQRSGMGRELYDRFPVFADVFDRVCALFEGRLAYPLREVVFAESGTELGVLLDQTAFTQAGLFAVEVALYELLSSWGVTADYVAGHSIGEVTAAYVSGVLSLEDACALVAARGSLMQALPAGGGMLAVGAPEVEVRELAGDGVDLAAVNAPRAVVLSGPVAELDRVAGLCAERGWRAKRLSVSHAFHSRLMEPMLDEFRAAIAGLNWSAPRVPVVSNVTGRVADASEIASPDYWVRHVREAVRFGDGVATLHGLGVTTLLEVGPDATLTAMAADTPTDRTVHLVPALRRDQSETTALVTALARLHVTGTRVDWTGWFTQTGGQPHTVDLPTYAFHHRRYWLNARTRAHGVEGRVTSPGDEAFWQVIENQDAETLAATLAVDPDAPLGAVLPALSAWRRRQETESTLDSWRYRVTWQPLPDSTRRETGDLLLVVPAEPDGTAGEWTTALTAPGVRVLPVAAGSDRARLAQDLTEAYAEGQPGTVLSLLGLASGTHPDSASVPAGLAATVTLAQALGDAGIAARLWIATRGAVSVDPRDALVDPDQAMLWGFGGVLRAEHPHRWGGLVDLPETVDARGVRLLRRLLGGERAEDQLALRATGAYARRLVHASQPVGPGRSWTPRGTALVTGGTGALGGHVARALAAAGVDHLLLVSRRGPDAPGAGALAEELTGLGTRVTVAACDVADRDALRDLLSTIPTDLPLTTVVHTAAALDDTLVDALTVAQMTTALRAKVDAARNLDELTRDHELSAFVLFSSLAGTMGGPGQANYAPGNAWLDALARRRRAEGLPATSVAWGLWADGGVSAGDFERRMARNGIAAMDPVTAVRALTRALDHDETHLVVADVDWNRVSASVVGGRPDPLIRDLLTAPQVTDAATADRAGGGSVLRHRLAGLSEAEQLDALHDLVRAEVAAVLGHGSADQVPAGRAFRDLGFTSLTAVELRNRLDAATGLTLPATLAFDHPNPTALAAHVRTELLGEHARPETGHPAVRPVDDDPIVIVGMGCRFPAGAGSPEEFWRLLADGVDAMSDFPTNRHWDLAALYHPDPDHPGASYVTQGAFLDDAGAFDADFFGISPREAVAMDPQQRLLLEVSWAAIEDARIDPNSLRGSRVGVFAGTNGQDFDSLIRHGGEDLAGYGATGASASVLSGRVSYSFGFEGPAVTVDTACSSSLVALHLAVQSLRSGECDLALAGGVTVMSTPGAFVEFSRQRGLSADGRCRSFADSADGTGWGEGVGVLLVQRLSDARRDGRRVLAVVRGSAVNQDGASNGLTAPNGPSQQRVIRQALASARLSTVDVDVVEAHGTGTTLGDPIEAQALLATYGQDRDEPLLLGSVKSNLGHTQAAAGVAGIIKVVQAMRHGLVPATLHVDAPSSKVDWSAGAVELVTQARPWPVVDRPRRAAVSSFGISGTNAHVIIEQAEVEPVSDPAVASVEAGPAADALPVVPWLVSGRSAEALAGQAGRLAGFVREYAELSPVDVGWSLATTRAALEHRAVVLGGGCDDLVTGLTALADGGSVPGLVTGEVVSGRRALLFTGQGAQRSGMGRELYDRFPVFADVFDRVCALFEGRLVYPLREVVFAESGTELGVLLGQTAFTQAGLFAVEVALYELLSSWGVTADYVAGHSIGEVTAAYVSGVLSLEDACALVAARGSLMQALPAGGGMLAVGASEVEVRELAGDGVDLAAVNGPRAVVLSGPVAELDRVAERCAERGWRAKRLSVSHAFHSRLMEPMLDEFRAAIAGLNWSAPRVPVVSNVTGQVADPSEIASPEYWVRHVREAVRFGDGVATLHGLGVATVLEVGPDATLTAMAADTPTDRTVHLVPALRRDQSETTALVTALARLHVTGTPVDWAGWFTQHGHQPRTVDLPTYAFQRTWYWPEVTAAGGVTSRPDGDVDERFWAAVEQEDLAGLGEQFQLDADQPLSALLPKLARWRREGRQRSTADSWRYRVEWRPAASVPKAGLTGTWLVLAPPTLADHPVVAGLAAHGAEVVTVLLDPQALRRDEVAERLRTAVSHAGDLTGVVSLLSLAGAGVGAALAVVQALGDCDLGGRVWWVTRGAVSVGRADEPADPVGAAVWGLGRVVALEQPRRWGGLVDLPQEMDERAVRRFCGMVTAGTEDQLALRSSGVFVRRLVRASADPARRAVRLSGTVLVTGGTGALGSRVAEWAVGAGAGHVVLTSRRGERAPGAVELAERLRASGARVTVAACDVADRAQVVTLLAGLAEQGDSVRAVVHAAGAPQFTPLADVSQDELAEVLRAKVDGAAHLDELLPDGLDAFVVFSSIAGVWGSAGQAGYAAANAFVDALIARRRDRGAVGTAVAWGPWAGGGMAVQGEAQEQLARRGLPAMAPELAVTALQGALDRDDVSVVVADVAWERFAASFTALRPSPLLDEIPDARPAQADASGDTGDGTQLGRRLAGMTRSERDAYLLDLVRAQAAAVLGHATPDAVPADRAFQRQGFDSLTAVELRNRLTAETGLILPSTLVFDHPTPLVLAAHLGAELTGAPAPAVAEERAIAVDDDPIVIVGMGCRLPGGVDNTDQLWELLTTGRDGISDFPLDRGWDKFLDGQLTDTSFPRQGGFVYDAGAFDAEFFGISPREALAMDPQQRLLLEVSWEAIESAGVDPSRLKGERVGVFAGASFQGYASTAMGRDQEVGGHLLTGNATSVLSGRVSYSFGFEGPAVTVDTACSSSLVALHLAAQSLRSGECDLALAGGVTVMASPATFVEFSRQGGLAPDGRCKSFAEGADGTGWSEGVGVLLVQRLSDARRDGRRVLAVVRGSAVNQDGASNGLTAPNGPSQQRVIRQALANARLGVADVDVVEAHGTGTTLGDPIEAQALLATYGQGRDGHEPLLLGSIKSNIGHSQAAAGVAGIIKVVLAMRHGVVPATLHVDVPSSKVDWSTGAVELVTQARSWPAVDRPRRAAVSSFGISGTNAHVIVEQPEPEPVPSVASVEAEPVTTGMPLVPWLVSGRSVEALNRQAGRLAEHLRRAQEQSPVDVGWSLATARAALEHRAVVLGTAGDDLVEGLTALADGGSVPGLVTGEVVSGRRALLFTGQGAQRSGMGRELYDRFPVFADVFDRVCALFEGRLDRSLREVVFADSGTELAGLLDQTVFTQAGLFAVEVALYELLSSWGVTADYVAGHSIGEVTAAYVSGVLSLEDACALVAARGSLMQALPAGGGMLAVGAPEVEVRELAGDGVDLAAVNGPRAVVLSGPVAELDRVAEGCAERGWRTRRLSVSHAFHSRLMEPMLDEFRAAIAGLNWSAPRVPVVSNVTGQVADPSEIASPEYWVRHVREAVRFGDGVATLHGLGVATVLEVGPDATLTAMAADTTTDRTVHLVPVLRRDQPEASSLVTALARLQVTGTPVDWAGWFTQHGHQPRTVDLPTYAFQRQRYWLYDTPLAAAPAAAPASETDERFWAAVEQEDLAGLGEQFQLDADQPLSALLPKLARWRREGRQRSTADSWRYRVDWTAVPDAEPALSGTWLLLVPYLGLDAAVLAAVTDGLTEAGGEVRTVTLDGPADDRELVAKALRDVGKVTGVVSLLSLAGAGVGEALSTVQALGAAGVGGRVWWLTRGAVSVGRSDAVTDALGAAVWGLGRVAALEEPRRWGGLVDLPETVDSRTVRRLAGALAGGVEDQVAVRPSGVFVRRLVRAANDPVRRAFRLSGTVLVTGGTGALGSRVAEWAIGAGAGHVVLTSRQGERASGAVELAERLRATGARVTVAACDVADRAQLSALIEGLAGQGDPVRAVVHTAGAAQSVPLAAMTAEELAQVLRAKVDGAAHLDELLPDGLDAFVVFSSIAGVWGSAGQAGYAAANAYLDGLVARRRAGGLAGTAVAWGPWAGAGMAQGEQQEQLARRGLPAMAPELAVTALQGALDRDDVSVVVADVAWDRFAASFTALRPSPLLDGIPEAGVAGQPETPTADTGAPQDLRDRLAAAGEAERERTLLDLVRGTAATVLGHRTPAAIRAGRGFLELGFDSLTAVELRNRLTAETGLTLPTTLVFDHPTPAALAAHLCAELVPHGAASPVVAEIERLDQLLRAVPGDRRDDAEITRRLEDLVARWRGGASPTAAAEAPAGEPVDVADDLAGATEDDIFDIIAREFGKS</sequence>
<dbReference type="Gene3D" id="3.30.70.3290">
    <property type="match status" value="3"/>
</dbReference>
<dbReference type="Gene3D" id="3.40.50.720">
    <property type="entry name" value="NAD(P)-binding Rossmann-like Domain"/>
    <property type="match status" value="3"/>
</dbReference>
<keyword evidence="7" id="KW-0012">Acyltransferase</keyword>
<dbReference type="SMART" id="SM00823">
    <property type="entry name" value="PKS_PP"/>
    <property type="match status" value="3"/>
</dbReference>
<dbReference type="InterPro" id="IPR036291">
    <property type="entry name" value="NAD(P)-bd_dom_sf"/>
</dbReference>